<organism evidence="2 3">
    <name type="scientific">Paxillus involutus ATCC 200175</name>
    <dbReference type="NCBI Taxonomy" id="664439"/>
    <lineage>
        <taxon>Eukaryota</taxon>
        <taxon>Fungi</taxon>
        <taxon>Dikarya</taxon>
        <taxon>Basidiomycota</taxon>
        <taxon>Agaricomycotina</taxon>
        <taxon>Agaricomycetes</taxon>
        <taxon>Agaricomycetidae</taxon>
        <taxon>Boletales</taxon>
        <taxon>Paxilineae</taxon>
        <taxon>Paxillaceae</taxon>
        <taxon>Paxillus</taxon>
    </lineage>
</organism>
<gene>
    <name evidence="2" type="ORF">PAXINDRAFT_172903</name>
</gene>
<reference evidence="3" key="2">
    <citation type="submission" date="2015-01" db="EMBL/GenBank/DDBJ databases">
        <title>Evolutionary Origins and Diversification of the Mycorrhizal Mutualists.</title>
        <authorList>
            <consortium name="DOE Joint Genome Institute"/>
            <consortium name="Mycorrhizal Genomics Consortium"/>
            <person name="Kohler A."/>
            <person name="Kuo A."/>
            <person name="Nagy L.G."/>
            <person name="Floudas D."/>
            <person name="Copeland A."/>
            <person name="Barry K.W."/>
            <person name="Cichocki N."/>
            <person name="Veneault-Fourrey C."/>
            <person name="LaButti K."/>
            <person name="Lindquist E.A."/>
            <person name="Lipzen A."/>
            <person name="Lundell T."/>
            <person name="Morin E."/>
            <person name="Murat C."/>
            <person name="Riley R."/>
            <person name="Ohm R."/>
            <person name="Sun H."/>
            <person name="Tunlid A."/>
            <person name="Henrissat B."/>
            <person name="Grigoriev I.V."/>
            <person name="Hibbett D.S."/>
            <person name="Martin F."/>
        </authorList>
    </citation>
    <scope>NUCLEOTIDE SEQUENCE [LARGE SCALE GENOMIC DNA]</scope>
    <source>
        <strain evidence="3">ATCC 200175</strain>
    </source>
</reference>
<evidence type="ECO:0000313" key="2">
    <source>
        <dbReference type="EMBL" id="KIJ08470.1"/>
    </source>
</evidence>
<feature type="region of interest" description="Disordered" evidence="1">
    <location>
        <begin position="217"/>
        <end position="241"/>
    </location>
</feature>
<sequence length="283" mass="30265">MAPTERRTLIIPLDLGPASKYDPVVFPVSSYRGKGSLARGGFLLEATLDELLRMKAMAAALSQNDDFIITTKAKYDELIVKKNNLEDQPKTLNPFKFFTNYRAIRLLYGSIKSLYRQTKRTSERMKGGILSVPSEDVKGVQGTLPPGAKLYGLVITTDDEEAVRTVTDAANMLASSSEPLAENPLITRLTSVSESMLSNSDPLSVAAVNEAAAALGAANRTSNPSSSSQTSESTSEGSGANASNVYYIRDSVGITFNHCGSQNSGCVNNEIQFAPETPPSASP</sequence>
<proteinExistence type="predicted"/>
<protein>
    <submittedName>
        <fullName evidence="2">Uncharacterized protein</fullName>
    </submittedName>
</protein>
<name>A0A0C9SZ03_PAXIN</name>
<dbReference type="EMBL" id="KN819615">
    <property type="protein sequence ID" value="KIJ08470.1"/>
    <property type="molecule type" value="Genomic_DNA"/>
</dbReference>
<accession>A0A0C9SZ03</accession>
<dbReference type="OrthoDB" id="2692489at2759"/>
<dbReference type="Proteomes" id="UP000053647">
    <property type="component" value="Unassembled WGS sequence"/>
</dbReference>
<evidence type="ECO:0000256" key="1">
    <source>
        <dbReference type="SAM" id="MobiDB-lite"/>
    </source>
</evidence>
<evidence type="ECO:0000313" key="3">
    <source>
        <dbReference type="Proteomes" id="UP000053647"/>
    </source>
</evidence>
<reference evidence="2 3" key="1">
    <citation type="submission" date="2014-06" db="EMBL/GenBank/DDBJ databases">
        <authorList>
            <consortium name="DOE Joint Genome Institute"/>
            <person name="Kuo A."/>
            <person name="Kohler A."/>
            <person name="Nagy L.G."/>
            <person name="Floudas D."/>
            <person name="Copeland A."/>
            <person name="Barry K.W."/>
            <person name="Cichocki N."/>
            <person name="Veneault-Fourrey C."/>
            <person name="LaButti K."/>
            <person name="Lindquist E.A."/>
            <person name="Lipzen A."/>
            <person name="Lundell T."/>
            <person name="Morin E."/>
            <person name="Murat C."/>
            <person name="Sun H."/>
            <person name="Tunlid A."/>
            <person name="Henrissat B."/>
            <person name="Grigoriev I.V."/>
            <person name="Hibbett D.S."/>
            <person name="Martin F."/>
            <person name="Nordberg H.P."/>
            <person name="Cantor M.N."/>
            <person name="Hua S.X."/>
        </authorList>
    </citation>
    <scope>NUCLEOTIDE SEQUENCE [LARGE SCALE GENOMIC DNA]</scope>
    <source>
        <strain evidence="2 3">ATCC 200175</strain>
    </source>
</reference>
<dbReference type="AlphaFoldDB" id="A0A0C9SZ03"/>
<dbReference type="HOGENOM" id="CLU_082784_0_0_1"/>
<keyword evidence="3" id="KW-1185">Reference proteome</keyword>